<name>A0AA43RLH9_9ACTN</name>
<dbReference type="Proteomes" id="UP001168575">
    <property type="component" value="Unassembled WGS sequence"/>
</dbReference>
<sequence>KNNQVVYTWADGSSIALETIKGDTGKSAYQYAVEQGYEGSETDFATLQITLFQAAEKENERIEAEAKRKKDYADMMNRLENKLSDLDKIESRLDCTIAGTTLILNLIDTSVVDTTLML</sequence>
<keyword evidence="1" id="KW-0175">Coiled coil</keyword>
<keyword evidence="3" id="KW-1185">Reference proteome</keyword>
<dbReference type="AlphaFoldDB" id="A0AA43RLH9"/>
<comment type="caution">
    <text evidence="2">The sequence shown here is derived from an EMBL/GenBank/DDBJ whole genome shotgun (WGS) entry which is preliminary data.</text>
</comment>
<protein>
    <submittedName>
        <fullName evidence="2">Uncharacterized protein</fullName>
    </submittedName>
</protein>
<reference evidence="2" key="1">
    <citation type="submission" date="2023-07" db="EMBL/GenBank/DDBJ databases">
        <title>Between Cages and Wild: Unraveling the Impact of Captivity on Animal Microbiomes and Antimicrobial Resistance.</title>
        <authorList>
            <person name="Schmartz G.P."/>
            <person name="Rehner J."/>
            <person name="Schuff M.J."/>
            <person name="Becker S.L."/>
            <person name="Kravczyk M."/>
            <person name="Gurevich A."/>
            <person name="Francke R."/>
            <person name="Mueller R."/>
            <person name="Keller V."/>
            <person name="Keller A."/>
        </authorList>
    </citation>
    <scope>NUCLEOTIDE SEQUENCE</scope>
    <source>
        <strain evidence="2">S12M_St_49</strain>
    </source>
</reference>
<evidence type="ECO:0000313" key="3">
    <source>
        <dbReference type="Proteomes" id="UP001168575"/>
    </source>
</evidence>
<evidence type="ECO:0000256" key="1">
    <source>
        <dbReference type="SAM" id="Coils"/>
    </source>
</evidence>
<gene>
    <name evidence="2" type="ORF">Q3982_03280</name>
</gene>
<proteinExistence type="predicted"/>
<dbReference type="EMBL" id="JAUMVS010000038">
    <property type="protein sequence ID" value="MDO4841682.1"/>
    <property type="molecule type" value="Genomic_DNA"/>
</dbReference>
<accession>A0AA43RLH9</accession>
<feature type="non-terminal residue" evidence="2">
    <location>
        <position position="1"/>
    </location>
</feature>
<organism evidence="2 3">
    <name type="scientific">Phoenicibacter congonensis</name>
    <dbReference type="NCBI Taxonomy" id="1944646"/>
    <lineage>
        <taxon>Bacteria</taxon>
        <taxon>Bacillati</taxon>
        <taxon>Actinomycetota</taxon>
        <taxon>Coriobacteriia</taxon>
        <taxon>Eggerthellales</taxon>
        <taxon>Eggerthellaceae</taxon>
        <taxon>Phoenicibacter</taxon>
    </lineage>
</organism>
<evidence type="ECO:0000313" key="2">
    <source>
        <dbReference type="EMBL" id="MDO4841682.1"/>
    </source>
</evidence>
<feature type="coiled-coil region" evidence="1">
    <location>
        <begin position="52"/>
        <end position="92"/>
    </location>
</feature>